<feature type="transmembrane region" description="Helical" evidence="1">
    <location>
        <begin position="381"/>
        <end position="401"/>
    </location>
</feature>
<dbReference type="Proteomes" id="UP000015104">
    <property type="component" value="Unassembled WGS sequence"/>
</dbReference>
<dbReference type="AlphaFoldDB" id="T1JY46"/>
<accession>T1JY46</accession>
<feature type="transmembrane region" description="Helical" evidence="1">
    <location>
        <begin position="168"/>
        <end position="184"/>
    </location>
</feature>
<organism evidence="2 3">
    <name type="scientific">Tetranychus urticae</name>
    <name type="common">Two-spotted spider mite</name>
    <dbReference type="NCBI Taxonomy" id="32264"/>
    <lineage>
        <taxon>Eukaryota</taxon>
        <taxon>Metazoa</taxon>
        <taxon>Ecdysozoa</taxon>
        <taxon>Arthropoda</taxon>
        <taxon>Chelicerata</taxon>
        <taxon>Arachnida</taxon>
        <taxon>Acari</taxon>
        <taxon>Acariformes</taxon>
        <taxon>Trombidiformes</taxon>
        <taxon>Prostigmata</taxon>
        <taxon>Eleutherengona</taxon>
        <taxon>Raphignathae</taxon>
        <taxon>Tetranychoidea</taxon>
        <taxon>Tetranychidae</taxon>
        <taxon>Tetranychus</taxon>
    </lineage>
</organism>
<dbReference type="EMBL" id="CAEY01000843">
    <property type="status" value="NOT_ANNOTATED_CDS"/>
    <property type="molecule type" value="Genomic_DNA"/>
</dbReference>
<dbReference type="EnsemblMetazoa" id="tetur02g14320.1">
    <property type="protein sequence ID" value="tetur02g14320.1"/>
    <property type="gene ID" value="tetur02g14320"/>
</dbReference>
<feature type="transmembrane region" description="Helical" evidence="1">
    <location>
        <begin position="128"/>
        <end position="147"/>
    </location>
</feature>
<keyword evidence="1" id="KW-1133">Transmembrane helix</keyword>
<sequence length="426" mass="49061">MKLNIPFNGSLRLIYHDRIDQDIFDTFKAFGSIVFGKVPIEWIVGDRDQNDTCHSAICSTPFLQSIQSGLSDASFPAEAMDQFSLVPENMSFSSMIDTQGCGFVNLYTETSVKSKYLGILTSFQVIHLNVYILIGFLFALGVYIYSVRKKSLPWPFKGITKQLIDGKFGFTILVTCYLAVYHVYELLSSTFTTNYSIQSRDAPLLYLDDLNKSTQSVVSIQYSYCTLNMKDNTVSSQNIKTADSAEFFSYIHDHLFDDRIVLFETVQAIKSCIRIFCNFMINVKKNANFYIHASNQRYFNTARLLVYHKFLEKSKKVFLQRAAYSCVEMGFCLDGLDQAIRMVLEKRITIYKTCAQCKRYEQIESYPMAYHPIAFITIKDALYLSVLLMALSSFVFLIELIRSSNRNRWYNISEIKTFSLRKLETT</sequence>
<proteinExistence type="predicted"/>
<keyword evidence="1" id="KW-0812">Transmembrane</keyword>
<dbReference type="HOGENOM" id="CLU_055905_0_0_1"/>
<keyword evidence="1" id="KW-0472">Membrane</keyword>
<evidence type="ECO:0000256" key="1">
    <source>
        <dbReference type="SAM" id="Phobius"/>
    </source>
</evidence>
<reference evidence="3" key="1">
    <citation type="submission" date="2011-08" db="EMBL/GenBank/DDBJ databases">
        <authorList>
            <person name="Rombauts S."/>
        </authorList>
    </citation>
    <scope>NUCLEOTIDE SEQUENCE</scope>
    <source>
        <strain evidence="3">London</strain>
    </source>
</reference>
<protein>
    <submittedName>
        <fullName evidence="2">Uncharacterized protein</fullName>
    </submittedName>
</protein>
<reference evidence="2" key="2">
    <citation type="submission" date="2015-06" db="UniProtKB">
        <authorList>
            <consortium name="EnsemblMetazoa"/>
        </authorList>
    </citation>
    <scope>IDENTIFICATION</scope>
</reference>
<evidence type="ECO:0000313" key="3">
    <source>
        <dbReference type="Proteomes" id="UP000015104"/>
    </source>
</evidence>
<name>T1JY46_TETUR</name>
<keyword evidence="3" id="KW-1185">Reference proteome</keyword>
<evidence type="ECO:0000313" key="2">
    <source>
        <dbReference type="EnsemblMetazoa" id="tetur02g14320.1"/>
    </source>
</evidence>